<dbReference type="InterPro" id="IPR032719">
    <property type="entry name" value="WbsX"/>
</dbReference>
<dbReference type="Proteomes" id="UP001429745">
    <property type="component" value="Unassembled WGS sequence"/>
</dbReference>
<keyword evidence="1" id="KW-0732">Signal</keyword>
<feature type="signal peptide" evidence="1">
    <location>
        <begin position="1"/>
        <end position="26"/>
    </location>
</feature>
<organism evidence="2 3">
    <name type="scientific">Microbacterium salsuginis</name>
    <dbReference type="NCBI Taxonomy" id="2722803"/>
    <lineage>
        <taxon>Bacteria</taxon>
        <taxon>Bacillati</taxon>
        <taxon>Actinomycetota</taxon>
        <taxon>Actinomycetes</taxon>
        <taxon>Micrococcales</taxon>
        <taxon>Microbacteriaceae</taxon>
        <taxon>Microbacterium</taxon>
    </lineage>
</organism>
<evidence type="ECO:0000313" key="2">
    <source>
        <dbReference type="EMBL" id="NLP84175.1"/>
    </source>
</evidence>
<gene>
    <name evidence="2" type="ORF">HF576_09955</name>
</gene>
<sequence length="923" mass="100562">MKITTKGLAGLTIATAMVLAPLPTLAAPPSPDSAGVSGGNDYLIGAYYFSGWYEEPNRHFSNPLINGGRDWRLDAPEREPAYGWYDDSQSVMDQQIVDASSNGLDYFVFDWFPDRPNLDDREGGMGQGGSYGLHNGLDLFRTSPEKSAMQFSLIWANHAPFDISSLKTPGMTQSQFEAVRAAEWDTMTDAWVELFADPQYLKVDNKPVISTFDVQSLQVDFSTGTRTNLNPHQLAGVPEERAVLADAVHLLRQKAKDAGFDDVVFGAGLTQPGVDGEYVGAHDQDDEVYDFFSSYNWAPLKWTDQRDLSYHNMIRSHHDYVWDYYADNLDDGTDYIPVISAGWDNILRTDRERWVQQHTPLEFGSMLREAKSYLDGHPQQNLSGDPNLKMAVIASWNELFEGHSIVPTKAEGDAWVSKVGEVFGTGLDAARQRARLDDVVGLTQALRDSATTAAPASRVQIAALLAQLRLLEKSIERDAARPNRDAQVRLISATLRAIEGDVEKHPSRWPADAAARVAEIYGSWGATVAELYGVRVDIAVSDYSVVEGQEVSLELAIRSEGGGTLPAAAADWAVEFPESWQLAPLGVERLTAQASFSVPPGATGGTDYVLDSLLPTPSTLRGSLQDLEVQVQYSIADVDFATTVPVQVTVIPPVDAKIVAVPFAGEENRAAVWMQNISDAPISGSLSLEQADGVSHDLSNATFTLQPRERKRVDVTIVNTLNAPQQLDLQFDTQERGVLLLETLTVQPRQQIVSTSASLDASIRSTGVVELASPDRIQVGNAAAAGGDIEYRVVFSIPLESVERDQVSTARLNLAQFQYIRPGQVVIEHLAPTAAITSAAYAAPSSGSKILAPGTPATNTTTTTIQEIDVTDWVNAELAADATHLTVRVRMTEITAGVSSIRAYRPTEYTPSDPLDGALLRIW</sequence>
<proteinExistence type="predicted"/>
<feature type="chain" id="PRO_5045971644" evidence="1">
    <location>
        <begin position="27"/>
        <end position="923"/>
    </location>
</feature>
<name>A0ABX1KCT4_9MICO</name>
<comment type="caution">
    <text evidence="2">The sequence shown here is derived from an EMBL/GenBank/DDBJ whole genome shotgun (WGS) entry which is preliminary data.</text>
</comment>
<dbReference type="PANTHER" id="PTHR41244">
    <property type="entry name" value="RHAMNAN SYNTHESIS F"/>
    <property type="match status" value="1"/>
</dbReference>
<protein>
    <submittedName>
        <fullName evidence="2">Uncharacterized protein</fullName>
    </submittedName>
</protein>
<dbReference type="RefSeq" id="WP_168912634.1">
    <property type="nucleotide sequence ID" value="NZ_JABACI010000002.1"/>
</dbReference>
<evidence type="ECO:0000313" key="3">
    <source>
        <dbReference type="Proteomes" id="UP001429745"/>
    </source>
</evidence>
<dbReference type="Pfam" id="PF14307">
    <property type="entry name" value="Glyco_tran_WbsX"/>
    <property type="match status" value="1"/>
</dbReference>
<dbReference type="EMBL" id="JABACI010000002">
    <property type="protein sequence ID" value="NLP84175.1"/>
    <property type="molecule type" value="Genomic_DNA"/>
</dbReference>
<evidence type="ECO:0000256" key="1">
    <source>
        <dbReference type="SAM" id="SignalP"/>
    </source>
</evidence>
<reference evidence="2 3" key="1">
    <citation type="submission" date="2020-04" db="EMBL/GenBank/DDBJ databases">
        <title>CFH 90308 Microbacterium sp.</title>
        <authorList>
            <person name="Nie G."/>
            <person name="Ming H."/>
            <person name="Xia T."/>
        </authorList>
    </citation>
    <scope>NUCLEOTIDE SEQUENCE [LARGE SCALE GENOMIC DNA]</scope>
    <source>
        <strain evidence="2 3">CFH 90308</strain>
    </source>
</reference>
<keyword evidence="3" id="KW-1185">Reference proteome</keyword>
<dbReference type="Gene3D" id="3.20.20.80">
    <property type="entry name" value="Glycosidases"/>
    <property type="match status" value="1"/>
</dbReference>
<dbReference type="PANTHER" id="PTHR41244:SF1">
    <property type="entry name" value="GLYCOSYLTRANSFERASE"/>
    <property type="match status" value="1"/>
</dbReference>
<accession>A0ABX1KCT4</accession>